<accession>A0ABQ4ZKL2</accession>
<feature type="compositionally biased region" description="Basic and acidic residues" evidence="1">
    <location>
        <begin position="219"/>
        <end position="232"/>
    </location>
</feature>
<gene>
    <name evidence="2" type="ORF">Tco_0771969</name>
</gene>
<reference evidence="2" key="2">
    <citation type="submission" date="2022-01" db="EMBL/GenBank/DDBJ databases">
        <authorList>
            <person name="Yamashiro T."/>
            <person name="Shiraishi A."/>
            <person name="Satake H."/>
            <person name="Nakayama K."/>
        </authorList>
    </citation>
    <scope>NUCLEOTIDE SEQUENCE</scope>
</reference>
<evidence type="ECO:0000313" key="2">
    <source>
        <dbReference type="EMBL" id="GJS89333.1"/>
    </source>
</evidence>
<keyword evidence="3" id="KW-1185">Reference proteome</keyword>
<name>A0ABQ4ZKL2_9ASTR</name>
<feature type="region of interest" description="Disordered" evidence="1">
    <location>
        <begin position="219"/>
        <end position="256"/>
    </location>
</feature>
<feature type="compositionally biased region" description="Low complexity" evidence="1">
    <location>
        <begin position="61"/>
        <end position="71"/>
    </location>
</feature>
<organism evidence="2 3">
    <name type="scientific">Tanacetum coccineum</name>
    <dbReference type="NCBI Taxonomy" id="301880"/>
    <lineage>
        <taxon>Eukaryota</taxon>
        <taxon>Viridiplantae</taxon>
        <taxon>Streptophyta</taxon>
        <taxon>Embryophyta</taxon>
        <taxon>Tracheophyta</taxon>
        <taxon>Spermatophyta</taxon>
        <taxon>Magnoliopsida</taxon>
        <taxon>eudicotyledons</taxon>
        <taxon>Gunneridae</taxon>
        <taxon>Pentapetalae</taxon>
        <taxon>asterids</taxon>
        <taxon>campanulids</taxon>
        <taxon>Asterales</taxon>
        <taxon>Asteraceae</taxon>
        <taxon>Asteroideae</taxon>
        <taxon>Anthemideae</taxon>
        <taxon>Anthemidinae</taxon>
        <taxon>Tanacetum</taxon>
    </lineage>
</organism>
<protein>
    <submittedName>
        <fullName evidence="2">Uncharacterized protein</fullName>
    </submittedName>
</protein>
<reference evidence="2" key="1">
    <citation type="journal article" date="2022" name="Int. J. Mol. Sci.">
        <title>Draft Genome of Tanacetum Coccineum: Genomic Comparison of Closely Related Tanacetum-Family Plants.</title>
        <authorList>
            <person name="Yamashiro T."/>
            <person name="Shiraishi A."/>
            <person name="Nakayama K."/>
            <person name="Satake H."/>
        </authorList>
    </citation>
    <scope>NUCLEOTIDE SEQUENCE</scope>
</reference>
<dbReference type="EMBL" id="BQNB010011342">
    <property type="protein sequence ID" value="GJS89333.1"/>
    <property type="molecule type" value="Genomic_DNA"/>
</dbReference>
<evidence type="ECO:0000256" key="1">
    <source>
        <dbReference type="SAM" id="MobiDB-lite"/>
    </source>
</evidence>
<feature type="compositionally biased region" description="Basic and acidic residues" evidence="1">
    <location>
        <begin position="82"/>
        <end position="105"/>
    </location>
</feature>
<comment type="caution">
    <text evidence="2">The sequence shown here is derived from an EMBL/GenBank/DDBJ whole genome shotgun (WGS) entry which is preliminary data.</text>
</comment>
<feature type="compositionally biased region" description="Polar residues" evidence="1">
    <location>
        <begin position="240"/>
        <end position="256"/>
    </location>
</feature>
<dbReference type="Proteomes" id="UP001151760">
    <property type="component" value="Unassembled WGS sequence"/>
</dbReference>
<evidence type="ECO:0000313" key="3">
    <source>
        <dbReference type="Proteomes" id="UP001151760"/>
    </source>
</evidence>
<sequence>MSTHKKIFVNPFHTKKVFANMKRAGKDFSGRITYLFDTMMVQPVELMGEDSDHPTDSTLIPIIDQPSSSSQPKKDKPSKKAQRQEAKVPQDKAEVPQDEAEHKESVPIPSNDPQPSGENSMQLTELMVLCTKLQTQVLDLQKAKDAQAKEIIALKKRIQRLERRKMLRPTGASKQGRSIEDIDADVDVSLVDETQERQDDDLIFDSNVLEVDVMHVEAKVDGKDEQSKKPDDSTAGEVVTTASIDDTTTNEEITLA</sequence>
<feature type="region of interest" description="Disordered" evidence="1">
    <location>
        <begin position="47"/>
        <end position="119"/>
    </location>
</feature>
<proteinExistence type="predicted"/>